<name>A0AAE0GVH1_9CHLO</name>
<dbReference type="AlphaFoldDB" id="A0AAE0GVH1"/>
<proteinExistence type="predicted"/>
<feature type="compositionally biased region" description="Acidic residues" evidence="1">
    <location>
        <begin position="299"/>
        <end position="330"/>
    </location>
</feature>
<evidence type="ECO:0000256" key="1">
    <source>
        <dbReference type="SAM" id="MobiDB-lite"/>
    </source>
</evidence>
<feature type="region of interest" description="Disordered" evidence="1">
    <location>
        <begin position="1"/>
        <end position="34"/>
    </location>
</feature>
<keyword evidence="3" id="KW-1185">Reference proteome</keyword>
<reference evidence="2 3" key="1">
    <citation type="journal article" date="2015" name="Genome Biol. Evol.">
        <title>Comparative Genomics of a Bacterivorous Green Alga Reveals Evolutionary Causalities and Consequences of Phago-Mixotrophic Mode of Nutrition.</title>
        <authorList>
            <person name="Burns J.A."/>
            <person name="Paasch A."/>
            <person name="Narechania A."/>
            <person name="Kim E."/>
        </authorList>
    </citation>
    <scope>NUCLEOTIDE SEQUENCE [LARGE SCALE GENOMIC DNA]</scope>
    <source>
        <strain evidence="2 3">PLY_AMNH</strain>
    </source>
</reference>
<protein>
    <submittedName>
        <fullName evidence="2">Uncharacterized protein</fullName>
    </submittedName>
</protein>
<gene>
    <name evidence="2" type="ORF">CYMTET_7544</name>
</gene>
<evidence type="ECO:0000313" key="3">
    <source>
        <dbReference type="Proteomes" id="UP001190700"/>
    </source>
</evidence>
<evidence type="ECO:0000313" key="2">
    <source>
        <dbReference type="EMBL" id="KAK3284828.1"/>
    </source>
</evidence>
<organism evidence="2 3">
    <name type="scientific">Cymbomonas tetramitiformis</name>
    <dbReference type="NCBI Taxonomy" id="36881"/>
    <lineage>
        <taxon>Eukaryota</taxon>
        <taxon>Viridiplantae</taxon>
        <taxon>Chlorophyta</taxon>
        <taxon>Pyramimonadophyceae</taxon>
        <taxon>Pyramimonadales</taxon>
        <taxon>Pyramimonadaceae</taxon>
        <taxon>Cymbomonas</taxon>
    </lineage>
</organism>
<feature type="region of interest" description="Disordered" evidence="1">
    <location>
        <begin position="44"/>
        <end position="63"/>
    </location>
</feature>
<feature type="region of interest" description="Disordered" evidence="1">
    <location>
        <begin position="299"/>
        <end position="335"/>
    </location>
</feature>
<feature type="compositionally biased region" description="Basic and acidic residues" evidence="1">
    <location>
        <begin position="1"/>
        <end position="15"/>
    </location>
</feature>
<accession>A0AAE0GVH1</accession>
<dbReference type="Proteomes" id="UP001190700">
    <property type="component" value="Unassembled WGS sequence"/>
</dbReference>
<sequence>MDGGEVDEKYGRFAPEDTYNVDQVPLEDEDKDGRTYDTINARDVHVKSANPSNSGTPRFDEEGIRVNKKRKLMIDGESVATACVTEAEAGASAEPSTGAKGDSAALAPQMDATACVAEAEAAVARGEEPSTGAKGDSAGLAPQMDATACVAEAEAAVAGGKEPSTGAKGDSAGLAPQMDATACVAEAEAAVARGEEPSTGAKGGSAGLAPQAYLPPSAGFPTAEDCILAFNGVVVDGRLLPGRYALSDLRMAMWEGEIGDMLHYPVDLIEEDMDVAEEEDAYATTDYPDILMVTDDGISESSEDENELAEMPELVGDDDDELTDDEDGDAEMPSVLDPVDETTLVPSHLRPAILWQDRLGSQVDEKYRRQLRVHSNTTAEFGEADCTDLTQAVDDARIGNQLKTYVKNERNNFLESSDTAFDEWEFASESHKRIMYTQWCAEAWEKLTMEKSDNINQTFIDKGMALAADGSEDHLLKLRGLEDMKFPTERPPPPPPRLTKKERREAALAQAIEENTSFSSQVMEAEKVRIMEKKRLADEKATRKEVAAQKKLAGMAKQAAKDAAAALRDAQAARLLVAAVPCDAHQEQEKTQP</sequence>
<dbReference type="EMBL" id="LGRX02002121">
    <property type="protein sequence ID" value="KAK3284828.1"/>
    <property type="molecule type" value="Genomic_DNA"/>
</dbReference>
<comment type="caution">
    <text evidence="2">The sequence shown here is derived from an EMBL/GenBank/DDBJ whole genome shotgun (WGS) entry which is preliminary data.</text>
</comment>